<dbReference type="InterPro" id="IPR023271">
    <property type="entry name" value="Aquaporin-like"/>
</dbReference>
<dbReference type="InterPro" id="IPR000425">
    <property type="entry name" value="MIP"/>
</dbReference>
<sequence>MVDLPRRLVAEALGTALLVATVVGSGIMAETLTTDIALALLANTIATGAILVVLITILGPISGAHFNPAVSLVFALRGDLPRRNAVLYAIVQVAGGIVGAILAHAMFALPLLQASSTVRSGAAQWLSEGVAAFGLVAIILAGIRLQRSAVPMLVGLYITAAYWFTASTSFANPAVAIARAFTDTFSGIRPIDLPGFILAQLAGALVALALMSWLLRGLVGDALPIHVEEQS</sequence>
<evidence type="ECO:0000256" key="4">
    <source>
        <dbReference type="ARBA" id="ARBA00022989"/>
    </source>
</evidence>
<dbReference type="RefSeq" id="WP_262170028.1">
    <property type="nucleotide sequence ID" value="NZ_CP104965.1"/>
</dbReference>
<keyword evidence="3 6" id="KW-0812">Transmembrane</keyword>
<keyword evidence="4 7" id="KW-1133">Transmembrane helix</keyword>
<comment type="subcellular location">
    <subcellularLocation>
        <location evidence="1">Membrane</location>
        <topology evidence="1">Multi-pass membrane protein</topology>
    </subcellularLocation>
</comment>
<dbReference type="Proteomes" id="UP001061862">
    <property type="component" value="Chromosome"/>
</dbReference>
<keyword evidence="2 6" id="KW-0813">Transport</keyword>
<evidence type="ECO:0000313" key="9">
    <source>
        <dbReference type="Proteomes" id="UP001061862"/>
    </source>
</evidence>
<feature type="transmembrane region" description="Helical" evidence="7">
    <location>
        <begin position="155"/>
        <end position="181"/>
    </location>
</feature>
<evidence type="ECO:0000256" key="2">
    <source>
        <dbReference type="ARBA" id="ARBA00022448"/>
    </source>
</evidence>
<dbReference type="PANTHER" id="PTHR45724:SF13">
    <property type="entry name" value="AQUAPORIN NIP1-1-RELATED"/>
    <property type="match status" value="1"/>
</dbReference>
<dbReference type="PANTHER" id="PTHR45724">
    <property type="entry name" value="AQUAPORIN NIP2-1"/>
    <property type="match status" value="1"/>
</dbReference>
<protein>
    <submittedName>
        <fullName evidence="8">Aquaporin family protein</fullName>
    </submittedName>
</protein>
<evidence type="ECO:0000256" key="6">
    <source>
        <dbReference type="RuleBase" id="RU000477"/>
    </source>
</evidence>
<evidence type="ECO:0000313" key="8">
    <source>
        <dbReference type="EMBL" id="UXN70801.1"/>
    </source>
</evidence>
<keyword evidence="5 7" id="KW-0472">Membrane</keyword>
<evidence type="ECO:0000256" key="5">
    <source>
        <dbReference type="ARBA" id="ARBA00023136"/>
    </source>
</evidence>
<dbReference type="Pfam" id="PF00230">
    <property type="entry name" value="MIP"/>
    <property type="match status" value="1"/>
</dbReference>
<accession>A0ABY6CEY4</accession>
<name>A0ABY6CEY4_9HYPH</name>
<gene>
    <name evidence="8" type="ORF">N8A98_06335</name>
</gene>
<feature type="transmembrane region" description="Helical" evidence="7">
    <location>
        <begin position="193"/>
        <end position="215"/>
    </location>
</feature>
<organism evidence="8 9">
    <name type="scientific">Devosia neptuniae</name>
    <dbReference type="NCBI Taxonomy" id="191302"/>
    <lineage>
        <taxon>Bacteria</taxon>
        <taxon>Pseudomonadati</taxon>
        <taxon>Pseudomonadota</taxon>
        <taxon>Alphaproteobacteria</taxon>
        <taxon>Hyphomicrobiales</taxon>
        <taxon>Devosiaceae</taxon>
        <taxon>Devosia</taxon>
    </lineage>
</organism>
<comment type="similarity">
    <text evidence="6">Belongs to the MIP/aquaporin (TC 1.A.8) family.</text>
</comment>
<evidence type="ECO:0000256" key="7">
    <source>
        <dbReference type="SAM" id="Phobius"/>
    </source>
</evidence>
<evidence type="ECO:0000256" key="1">
    <source>
        <dbReference type="ARBA" id="ARBA00004141"/>
    </source>
</evidence>
<evidence type="ECO:0000256" key="3">
    <source>
        <dbReference type="ARBA" id="ARBA00022692"/>
    </source>
</evidence>
<dbReference type="InterPro" id="IPR034294">
    <property type="entry name" value="Aquaporin_transptr"/>
</dbReference>
<dbReference type="EMBL" id="CP104965">
    <property type="protein sequence ID" value="UXN70801.1"/>
    <property type="molecule type" value="Genomic_DNA"/>
</dbReference>
<feature type="transmembrane region" description="Helical" evidence="7">
    <location>
        <begin position="40"/>
        <end position="64"/>
    </location>
</feature>
<dbReference type="SUPFAM" id="SSF81338">
    <property type="entry name" value="Aquaporin-like"/>
    <property type="match status" value="1"/>
</dbReference>
<reference evidence="8 9" key="1">
    <citation type="submission" date="2022-09" db="EMBL/GenBank/DDBJ databases">
        <title>Interaction between co-microsymbionts with complementary sets of symbiotic genes in legume-rhizobium systems.</title>
        <authorList>
            <person name="Safronova V."/>
            <person name="Sazanova A."/>
            <person name="Afonin A."/>
            <person name="Chirak E."/>
        </authorList>
    </citation>
    <scope>NUCLEOTIDE SEQUENCE [LARGE SCALE GENOMIC DNA]</scope>
    <source>
        <strain evidence="8 9">A18/4-1</strain>
    </source>
</reference>
<feature type="transmembrane region" description="Helical" evidence="7">
    <location>
        <begin position="122"/>
        <end position="143"/>
    </location>
</feature>
<dbReference type="PRINTS" id="PR00783">
    <property type="entry name" value="MINTRINSICP"/>
</dbReference>
<feature type="transmembrane region" description="Helical" evidence="7">
    <location>
        <begin position="85"/>
        <end position="110"/>
    </location>
</feature>
<keyword evidence="9" id="KW-1185">Reference proteome</keyword>
<proteinExistence type="inferred from homology"/>
<dbReference type="Gene3D" id="1.20.1080.10">
    <property type="entry name" value="Glycerol uptake facilitator protein"/>
    <property type="match status" value="1"/>
</dbReference>